<dbReference type="AlphaFoldDB" id="A0A1H6B8C4"/>
<dbReference type="Pfam" id="PF01553">
    <property type="entry name" value="Acyltransferase"/>
    <property type="match status" value="1"/>
</dbReference>
<comment type="catalytic activity">
    <reaction evidence="1 9">
        <text>a 1-acyl-sn-glycero-3-phosphate + an acyl-CoA = a 1,2-diacyl-sn-glycero-3-phosphate + CoA</text>
        <dbReference type="Rhea" id="RHEA:19709"/>
        <dbReference type="ChEBI" id="CHEBI:57287"/>
        <dbReference type="ChEBI" id="CHEBI:57970"/>
        <dbReference type="ChEBI" id="CHEBI:58342"/>
        <dbReference type="ChEBI" id="CHEBI:58608"/>
        <dbReference type="EC" id="2.3.1.51"/>
    </reaction>
</comment>
<dbReference type="SMART" id="SM00563">
    <property type="entry name" value="PlsC"/>
    <property type="match status" value="1"/>
</dbReference>
<keyword evidence="7 9" id="KW-0808">Transferase</keyword>
<dbReference type="EC" id="2.3.1.51" evidence="5 9"/>
<dbReference type="GO" id="GO:0016020">
    <property type="term" value="C:membrane"/>
    <property type="evidence" value="ECO:0007669"/>
    <property type="project" value="InterPro"/>
</dbReference>
<keyword evidence="9" id="KW-0443">Lipid metabolism</keyword>
<evidence type="ECO:0000256" key="9">
    <source>
        <dbReference type="RuleBase" id="RU361267"/>
    </source>
</evidence>
<gene>
    <name evidence="11" type="ORF">SAMN05421819_3613</name>
</gene>
<dbReference type="InterPro" id="IPR002123">
    <property type="entry name" value="Plipid/glycerol_acylTrfase"/>
</dbReference>
<evidence type="ECO:0000256" key="2">
    <source>
        <dbReference type="ARBA" id="ARBA00004728"/>
    </source>
</evidence>
<comment type="similarity">
    <text evidence="4 9">Belongs to the 1-acyl-sn-glycerol-3-phosphate acyltransferase family.</text>
</comment>
<evidence type="ECO:0000256" key="1">
    <source>
        <dbReference type="ARBA" id="ARBA00001141"/>
    </source>
</evidence>
<evidence type="ECO:0000256" key="6">
    <source>
        <dbReference type="ARBA" id="ARBA00016139"/>
    </source>
</evidence>
<evidence type="ECO:0000313" key="12">
    <source>
        <dbReference type="Proteomes" id="UP000236728"/>
    </source>
</evidence>
<protein>
    <recommendedName>
        <fullName evidence="6 9">1-acyl-sn-glycerol-3-phosphate acyltransferase</fullName>
        <ecNumber evidence="5 9">2.3.1.51</ecNumber>
    </recommendedName>
</protein>
<sequence length="235" mass="25423">MFVSLRMLFAFLLLGLPGAVIGIPWSLLRGNTTMMYGWAMATMRFGLWAGGVKVRVSGRERFPIGEAAIVVSNHISNVDPPVLLPLVPGQTSVFLKAELMKIPLLGLVMRMGKFVPVARAKSREEARTSVDAASKVLAGGYNIFLFPEGTRSTDGNMLPFRKGAFYLAVQSGAPIAPMIVRGTSAMMPKGTLKSKSGRAEVEFLEPIRPSEGETPDELAKRVRAAMEEALKADGR</sequence>
<evidence type="ECO:0000256" key="8">
    <source>
        <dbReference type="ARBA" id="ARBA00023315"/>
    </source>
</evidence>
<keyword evidence="12" id="KW-1185">Reference proteome</keyword>
<proteinExistence type="inferred from homology"/>
<dbReference type="EMBL" id="FNVA01000006">
    <property type="protein sequence ID" value="SEG57089.1"/>
    <property type="molecule type" value="Genomic_DNA"/>
</dbReference>
<keyword evidence="9" id="KW-1208">Phospholipid metabolism</keyword>
<feature type="domain" description="Phospholipid/glycerol acyltransferase" evidence="10">
    <location>
        <begin position="68"/>
        <end position="183"/>
    </location>
</feature>
<dbReference type="PANTHER" id="PTHR10434">
    <property type="entry name" value="1-ACYL-SN-GLYCEROL-3-PHOSPHATE ACYLTRANSFERASE"/>
    <property type="match status" value="1"/>
</dbReference>
<name>A0A1H6B8C4_9BACT</name>
<evidence type="ECO:0000259" key="10">
    <source>
        <dbReference type="SMART" id="SM00563"/>
    </source>
</evidence>
<organism evidence="11 12">
    <name type="scientific">Bryocella elongata</name>
    <dbReference type="NCBI Taxonomy" id="863522"/>
    <lineage>
        <taxon>Bacteria</taxon>
        <taxon>Pseudomonadati</taxon>
        <taxon>Acidobacteriota</taxon>
        <taxon>Terriglobia</taxon>
        <taxon>Terriglobales</taxon>
        <taxon>Acidobacteriaceae</taxon>
        <taxon>Bryocella</taxon>
    </lineage>
</organism>
<evidence type="ECO:0000313" key="11">
    <source>
        <dbReference type="EMBL" id="SEG57089.1"/>
    </source>
</evidence>
<dbReference type="GO" id="GO:0006654">
    <property type="term" value="P:phosphatidic acid biosynthetic process"/>
    <property type="evidence" value="ECO:0007669"/>
    <property type="project" value="TreeGrafter"/>
</dbReference>
<dbReference type="NCBIfam" id="TIGR00530">
    <property type="entry name" value="AGP_acyltrn"/>
    <property type="match status" value="1"/>
</dbReference>
<reference evidence="11 12" key="1">
    <citation type="submission" date="2016-10" db="EMBL/GenBank/DDBJ databases">
        <authorList>
            <person name="de Groot N.N."/>
        </authorList>
    </citation>
    <scope>NUCLEOTIDE SEQUENCE [LARGE SCALE GENOMIC DNA]</scope>
    <source>
        <strain evidence="11 12">DSM 22489</strain>
    </source>
</reference>
<keyword evidence="9" id="KW-0594">Phospholipid biosynthesis</keyword>
<dbReference type="InterPro" id="IPR004552">
    <property type="entry name" value="AGP_acyltrans"/>
</dbReference>
<dbReference type="CDD" id="cd07989">
    <property type="entry name" value="LPLAT_AGPAT-like"/>
    <property type="match status" value="1"/>
</dbReference>
<comment type="domain">
    <text evidence="9">The HXXXXD motif is essential for acyltransferase activity and may constitute the binding site for the phosphate moiety of the glycerol-3-phosphate.</text>
</comment>
<evidence type="ECO:0000256" key="7">
    <source>
        <dbReference type="ARBA" id="ARBA00022679"/>
    </source>
</evidence>
<keyword evidence="8 9" id="KW-0012">Acyltransferase</keyword>
<evidence type="ECO:0000256" key="3">
    <source>
        <dbReference type="ARBA" id="ARBA00005189"/>
    </source>
</evidence>
<comment type="pathway">
    <text evidence="2">Phospholipid metabolism; CDP-diacylglycerol biosynthesis; CDP-diacylglycerol from sn-glycerol 3-phosphate: step 2/3.</text>
</comment>
<keyword evidence="9" id="KW-0444">Lipid biosynthesis</keyword>
<dbReference type="Proteomes" id="UP000236728">
    <property type="component" value="Unassembled WGS sequence"/>
</dbReference>
<comment type="pathway">
    <text evidence="3">Lipid metabolism.</text>
</comment>
<accession>A0A1H6B8C4</accession>
<evidence type="ECO:0000256" key="5">
    <source>
        <dbReference type="ARBA" id="ARBA00013211"/>
    </source>
</evidence>
<dbReference type="GO" id="GO:0003841">
    <property type="term" value="F:1-acylglycerol-3-phosphate O-acyltransferase activity"/>
    <property type="evidence" value="ECO:0007669"/>
    <property type="project" value="UniProtKB-UniRule"/>
</dbReference>
<dbReference type="PANTHER" id="PTHR10434:SF11">
    <property type="entry name" value="1-ACYL-SN-GLYCEROL-3-PHOSPHATE ACYLTRANSFERASE"/>
    <property type="match status" value="1"/>
</dbReference>
<evidence type="ECO:0000256" key="4">
    <source>
        <dbReference type="ARBA" id="ARBA00008655"/>
    </source>
</evidence>
<dbReference type="SUPFAM" id="SSF69593">
    <property type="entry name" value="Glycerol-3-phosphate (1)-acyltransferase"/>
    <property type="match status" value="1"/>
</dbReference>